<dbReference type="PANTHER" id="PTHR37984:SF13">
    <property type="entry name" value="RIBONUCLEASE H"/>
    <property type="match status" value="1"/>
</dbReference>
<dbReference type="InterPro" id="IPR050951">
    <property type="entry name" value="Retrovirus_Pol_polyprotein"/>
</dbReference>
<comment type="caution">
    <text evidence="8">The sequence shown here is derived from an EMBL/GenBank/DDBJ whole genome shotgun (WGS) entry which is preliminary data.</text>
</comment>
<dbReference type="PROSITE" id="PS50994">
    <property type="entry name" value="INTEGRASE"/>
    <property type="match status" value="1"/>
</dbReference>
<dbReference type="EC" id="2.7.7.49" evidence="1"/>
<evidence type="ECO:0000256" key="7">
    <source>
        <dbReference type="ARBA" id="ARBA00022918"/>
    </source>
</evidence>
<dbReference type="Gene3D" id="3.10.20.370">
    <property type="match status" value="1"/>
</dbReference>
<proteinExistence type="predicted"/>
<dbReference type="FunFam" id="1.10.340.70:FF:000003">
    <property type="entry name" value="Protein CBG25708"/>
    <property type="match status" value="1"/>
</dbReference>
<dbReference type="Pfam" id="PF00078">
    <property type="entry name" value="RVT_1"/>
    <property type="match status" value="1"/>
</dbReference>
<dbReference type="PANTHER" id="PTHR37984">
    <property type="entry name" value="PROTEIN CBG26694"/>
    <property type="match status" value="1"/>
</dbReference>
<keyword evidence="2" id="KW-0808">Transferase</keyword>
<organism evidence="8 9">
    <name type="scientific">Paramuricea clavata</name>
    <name type="common">Red gorgonian</name>
    <name type="synonym">Violescent sea-whip</name>
    <dbReference type="NCBI Taxonomy" id="317549"/>
    <lineage>
        <taxon>Eukaryota</taxon>
        <taxon>Metazoa</taxon>
        <taxon>Cnidaria</taxon>
        <taxon>Anthozoa</taxon>
        <taxon>Octocorallia</taxon>
        <taxon>Malacalcyonacea</taxon>
        <taxon>Plexauridae</taxon>
        <taxon>Paramuricea</taxon>
    </lineage>
</organism>
<dbReference type="InterPro" id="IPR012337">
    <property type="entry name" value="RNaseH-like_sf"/>
</dbReference>
<dbReference type="Gene3D" id="2.40.70.10">
    <property type="entry name" value="Acid Proteases"/>
    <property type="match status" value="1"/>
</dbReference>
<keyword evidence="9" id="KW-1185">Reference proteome</keyword>
<dbReference type="Gene3D" id="3.30.70.270">
    <property type="match status" value="2"/>
</dbReference>
<dbReference type="InterPro" id="IPR036397">
    <property type="entry name" value="RNaseH_sf"/>
</dbReference>
<gene>
    <name evidence="8" type="ORF">PACLA_8A054525</name>
</gene>
<keyword evidence="4" id="KW-0540">Nuclease</keyword>
<dbReference type="InterPro" id="IPR001584">
    <property type="entry name" value="Integrase_cat-core"/>
</dbReference>
<evidence type="ECO:0000313" key="9">
    <source>
        <dbReference type="Proteomes" id="UP001152795"/>
    </source>
</evidence>
<dbReference type="InterPro" id="IPR000477">
    <property type="entry name" value="RT_dom"/>
</dbReference>
<keyword evidence="5" id="KW-0255">Endonuclease</keyword>
<dbReference type="OrthoDB" id="5986604at2759"/>
<dbReference type="GO" id="GO:0003964">
    <property type="term" value="F:RNA-directed DNA polymerase activity"/>
    <property type="evidence" value="ECO:0007669"/>
    <property type="project" value="UniProtKB-KW"/>
</dbReference>
<name>A0A7D9DYH4_PARCT</name>
<dbReference type="Gene3D" id="3.30.420.10">
    <property type="entry name" value="Ribonuclease H-like superfamily/Ribonuclease H"/>
    <property type="match status" value="1"/>
</dbReference>
<dbReference type="InterPro" id="IPR041588">
    <property type="entry name" value="Integrase_H2C2"/>
</dbReference>
<dbReference type="FunFam" id="3.10.20.370:FF:000001">
    <property type="entry name" value="Retrovirus-related Pol polyprotein from transposon 17.6-like protein"/>
    <property type="match status" value="1"/>
</dbReference>
<evidence type="ECO:0000256" key="3">
    <source>
        <dbReference type="ARBA" id="ARBA00022695"/>
    </source>
</evidence>
<dbReference type="InterPro" id="IPR021109">
    <property type="entry name" value="Peptidase_aspartic_dom_sf"/>
</dbReference>
<dbReference type="GO" id="GO:0016787">
    <property type="term" value="F:hydrolase activity"/>
    <property type="evidence" value="ECO:0007669"/>
    <property type="project" value="UniProtKB-KW"/>
</dbReference>
<dbReference type="GO" id="GO:0015074">
    <property type="term" value="P:DNA integration"/>
    <property type="evidence" value="ECO:0007669"/>
    <property type="project" value="InterPro"/>
</dbReference>
<dbReference type="Pfam" id="PF00665">
    <property type="entry name" value="rve"/>
    <property type="match status" value="1"/>
</dbReference>
<dbReference type="InterPro" id="IPR041373">
    <property type="entry name" value="RT_RNaseH"/>
</dbReference>
<dbReference type="Gene3D" id="3.10.10.10">
    <property type="entry name" value="HIV Type 1 Reverse Transcriptase, subunit A, domain 1"/>
    <property type="match status" value="1"/>
</dbReference>
<sequence>MELDTGATKTIISEETYNKLCKNLTPLRKTTVVLSTYTGERIPVAGEVMVPVRYENQQHNLLALVVKGQGPNLFGRDWLRVIKMNWALIFQINECRPCSELKEVLETHKEVFTEELGTLEGTTAKIYANQDAQPKFVKARPVPFAMKIPLEQELERLQREGIISPVEFSDWASPIVTVAKPDGSVRVCGDYKATINQASKLDNYPIPKTEDLLTTLSGSQKFTKLDMSQAYQQLRLDEESKKYTTINTHKGLYQYNRLPFGISSAPGIFQRTLENLLQGIPSVIVRVDDILVGGKDDADHLSNLNAVLTRLSGAGLRLKKIKCCFMASDVTYCGYGINKNGIHPVVEKVEAIAKAPEPENINQLRSFLGMLNYYHRFLPNVATILEPLHRLLRQGTKWEWGEEQKAAFDYAKELLQSADLLIHFDPTKPLILATDASNYGVGAVLSHVFPDGTEKPIAYASRSLNAAERNYSTIEKEALATIFGVKKFHKFLYGQSFTIKTDHKPLEGLLSDKKGVPTQAAPRIQRWALTLAAYEYKIQYKAGKNNGNADALSRLPLPKMPLSTPQPGETILLMEHLEETPVNNNQIREWTKRDPVMSKILRFTMQGWPESYDSTTFKSYHSKKFELSVEDGCLLWGTRVIIPPPGRSKILTELHEAHPGVSRMKALARSYVWWSTLDEDIEREVKNFNQCQLHHTTPAAAPLHPWEWPGHPWTRLHIDYAGPFRGEMFLVVVDAYSKWLEVHQMTSTTSTATIEKLREIFATHGLPTTVVSDNGTNFTSNEFEEFMKRNGIKHIKVSPYHPASNGQAERAVRIFKEGIEKMKEGSMRTKLSRPNPGDRDYELIQTSINYVPLGISIDVVNHLT</sequence>
<evidence type="ECO:0000313" key="8">
    <source>
        <dbReference type="EMBL" id="CAB3995825.1"/>
    </source>
</evidence>
<dbReference type="CDD" id="cd01647">
    <property type="entry name" value="RT_LTR"/>
    <property type="match status" value="1"/>
</dbReference>
<evidence type="ECO:0000256" key="1">
    <source>
        <dbReference type="ARBA" id="ARBA00012493"/>
    </source>
</evidence>
<dbReference type="InterPro" id="IPR043128">
    <property type="entry name" value="Rev_trsase/Diguanyl_cyclase"/>
</dbReference>
<dbReference type="Pfam" id="PF17917">
    <property type="entry name" value="RT_RNaseH"/>
    <property type="match status" value="1"/>
</dbReference>
<dbReference type="GO" id="GO:0003676">
    <property type="term" value="F:nucleic acid binding"/>
    <property type="evidence" value="ECO:0007669"/>
    <property type="project" value="InterPro"/>
</dbReference>
<dbReference type="Proteomes" id="UP001152795">
    <property type="component" value="Unassembled WGS sequence"/>
</dbReference>
<keyword evidence="6" id="KW-0378">Hydrolase</keyword>
<keyword evidence="3" id="KW-0548">Nucleotidyltransferase</keyword>
<evidence type="ECO:0000256" key="6">
    <source>
        <dbReference type="ARBA" id="ARBA00022801"/>
    </source>
</evidence>
<accession>A0A7D9DYH4</accession>
<dbReference type="FunFam" id="3.30.420.10:FF:000063">
    <property type="entry name" value="Retrovirus-related Pol polyprotein from transposon 297-like Protein"/>
    <property type="match status" value="1"/>
</dbReference>
<dbReference type="PROSITE" id="PS50878">
    <property type="entry name" value="RT_POL"/>
    <property type="match status" value="1"/>
</dbReference>
<dbReference type="SUPFAM" id="SSF56672">
    <property type="entry name" value="DNA/RNA polymerases"/>
    <property type="match status" value="1"/>
</dbReference>
<reference evidence="8" key="1">
    <citation type="submission" date="2020-04" db="EMBL/GenBank/DDBJ databases">
        <authorList>
            <person name="Alioto T."/>
            <person name="Alioto T."/>
            <person name="Gomez Garrido J."/>
        </authorList>
    </citation>
    <scope>NUCLEOTIDE SEQUENCE</scope>
    <source>
        <strain evidence="8">A484AB</strain>
    </source>
</reference>
<dbReference type="FunFam" id="3.30.70.270:FF:000026">
    <property type="entry name" value="Transposon Ty3-G Gag-Pol polyprotein"/>
    <property type="match status" value="1"/>
</dbReference>
<evidence type="ECO:0000256" key="5">
    <source>
        <dbReference type="ARBA" id="ARBA00022759"/>
    </source>
</evidence>
<keyword evidence="7" id="KW-0695">RNA-directed DNA polymerase</keyword>
<dbReference type="Gene3D" id="1.10.340.70">
    <property type="match status" value="1"/>
</dbReference>
<evidence type="ECO:0000256" key="4">
    <source>
        <dbReference type="ARBA" id="ARBA00022722"/>
    </source>
</evidence>
<dbReference type="SUPFAM" id="SSF50630">
    <property type="entry name" value="Acid proteases"/>
    <property type="match status" value="1"/>
</dbReference>
<dbReference type="InterPro" id="IPR043502">
    <property type="entry name" value="DNA/RNA_pol_sf"/>
</dbReference>
<protein>
    <recommendedName>
        <fullName evidence="1">RNA-directed DNA polymerase</fullName>
        <ecNumber evidence="1">2.7.7.49</ecNumber>
    </recommendedName>
</protein>
<dbReference type="EMBL" id="CACRXK020002739">
    <property type="protein sequence ID" value="CAB3995825.1"/>
    <property type="molecule type" value="Genomic_DNA"/>
</dbReference>
<dbReference type="AlphaFoldDB" id="A0A7D9DYH4"/>
<feature type="non-terminal residue" evidence="8">
    <location>
        <position position="1"/>
    </location>
</feature>
<evidence type="ECO:0000256" key="2">
    <source>
        <dbReference type="ARBA" id="ARBA00022679"/>
    </source>
</evidence>
<dbReference type="CDD" id="cd09274">
    <property type="entry name" value="RNase_HI_RT_Ty3"/>
    <property type="match status" value="1"/>
</dbReference>
<dbReference type="GO" id="GO:0004519">
    <property type="term" value="F:endonuclease activity"/>
    <property type="evidence" value="ECO:0007669"/>
    <property type="project" value="UniProtKB-KW"/>
</dbReference>
<dbReference type="SUPFAM" id="SSF53098">
    <property type="entry name" value="Ribonuclease H-like"/>
    <property type="match status" value="1"/>
</dbReference>
<dbReference type="Pfam" id="PF17921">
    <property type="entry name" value="Integrase_H2C2"/>
    <property type="match status" value="1"/>
</dbReference>